<dbReference type="EMBL" id="PHHE01000001">
    <property type="protein sequence ID" value="PKA69079.1"/>
    <property type="molecule type" value="Genomic_DNA"/>
</dbReference>
<evidence type="ECO:0000313" key="4">
    <source>
        <dbReference type="Proteomes" id="UP000232455"/>
    </source>
</evidence>
<name>A0ABX4PYT6_9PSED</name>
<keyword evidence="4" id="KW-1185">Reference proteome</keyword>
<gene>
    <name evidence="3" type="ORF">ATI02_1898</name>
</gene>
<protein>
    <recommendedName>
        <fullName evidence="2">Toxin VasX N-terminal region domain-containing protein</fullName>
    </recommendedName>
</protein>
<sequence length="1139" mass="127581">MTTHQTPKPSANTAAMAKPSKDTRVPMGVCPLMNKKVQLLPLRYGLVQHLDPASELSMPYKTKSQPLGIRLLRDGYLYIVNGTTGYLHEYRIEKGQIAKLLWNSQEVSGDTRTSSVGEPHLVFTRQHTLYASYSEIQWTAFKCSQVLKSKDERKRLMQQLELASACPEKGGEHLLSKQQAESWLAEVKEDQSRSDAKPEGSNPQESVAYHWEDQPLFKQTAIESLTSNLQGPYKDDYLFLVLRDDIGVMRDLASAQLKVADWIEQWSSDDQCQAQYLTGSYIQSLYDVNSSRLEALSQSDPAIKALKDETNEEQQSKIYEFLKVRRDHKYPGPFGTEEHWRRAAKVNVYARAYVDMTDSLGQELHRKHYETINKLSLQSWQTLHGKELGQRGIDDLINRPEMEAFVIKQQMLLSHWHTRLNNIREDRLNMFTSGYFHRAAWYYDFNLDAQIKHRLETEFVCVAAMCADPAAIAKMAAYMEANLLITVPGLDTLTLASQVDLSKKLADLSSFTINVISAKENLANINVLTNQFHSLMTEHLPNFTKLDTQFKGMQSMLDGAYNPAREMQLADELDKTSSAFSRGQNIDPNRYIRKIGAPARLQMLREFSRRGLTLRVATSAELAAFTQAREQALNLRSQLKDTYKQRNRELARQAADSAAPNTAKLLNQRIEQLKKALIPLEEKLSDALTVGGDGPAKIGTAIEGLDPQLRAEMGRTVRDFRATGTLNKPLEGVLKSKGDGIAFVLFVIQGQKFIEAMTSMNAKSTATLADKLAAFEAFVGMSAAGFASVQGLSVTVFQAHIEQMESAAGKLNTMSRLGRWTSIAGLGAYAFGLAAAAIDLGKHSLQWGKALAQGDYKSLGATTLQITGDGILVGTNTWAAKHTTAIATNIVKAPAGLRALAWAEASPRILAISVRANLIGLIATALQLVGESLYNYFNLDDLQKWMESSVWGLKTKNRNVQDEWNELAKVVQKPTCELVRPQPRQTYLKVILPGVCTQEMDNRKLRLQVYEQYRETKNRHLGPGPFPLIWKEATAVWVTRFIVASKGQEALTLHLPISELLQTKDFALALNIGYQLETERDIMHQTIFRNSDWHITGAPYRQDPTPGTFKVDSVDTMPTGTGKTQFIFLRKEDMATVDV</sequence>
<feature type="region of interest" description="Disordered" evidence="1">
    <location>
        <begin position="1"/>
        <end position="22"/>
    </location>
</feature>
<dbReference type="CDD" id="cd20708">
    <property type="entry name" value="MIX_IV"/>
    <property type="match status" value="1"/>
</dbReference>
<evidence type="ECO:0000259" key="2">
    <source>
        <dbReference type="Pfam" id="PF20249"/>
    </source>
</evidence>
<comment type="caution">
    <text evidence="3">The sequence shown here is derived from an EMBL/GenBank/DDBJ whole genome shotgun (WGS) entry which is preliminary data.</text>
</comment>
<proteinExistence type="predicted"/>
<feature type="region of interest" description="Disordered" evidence="1">
    <location>
        <begin position="186"/>
        <end position="209"/>
    </location>
</feature>
<organism evidence="3 4">
    <name type="scientific">Pseudomonas baetica</name>
    <dbReference type="NCBI Taxonomy" id="674054"/>
    <lineage>
        <taxon>Bacteria</taxon>
        <taxon>Pseudomonadati</taxon>
        <taxon>Pseudomonadota</taxon>
        <taxon>Gammaproteobacteria</taxon>
        <taxon>Pseudomonadales</taxon>
        <taxon>Pseudomonadaceae</taxon>
        <taxon>Pseudomonas</taxon>
    </lineage>
</organism>
<dbReference type="Pfam" id="PF20249">
    <property type="entry name" value="VasX_N"/>
    <property type="match status" value="1"/>
</dbReference>
<feature type="compositionally biased region" description="Basic and acidic residues" evidence="1">
    <location>
        <begin position="186"/>
        <end position="198"/>
    </location>
</feature>
<feature type="domain" description="Toxin VasX N-terminal region" evidence="2">
    <location>
        <begin position="30"/>
        <end position="164"/>
    </location>
</feature>
<evidence type="ECO:0000313" key="3">
    <source>
        <dbReference type="EMBL" id="PKA69079.1"/>
    </source>
</evidence>
<reference evidence="3 4" key="1">
    <citation type="submission" date="2017-11" db="EMBL/GenBank/DDBJ databases">
        <title>Genome sequencing of a diverse group of Pseudomonas species.</title>
        <authorList>
            <person name="Loper J."/>
        </authorList>
    </citation>
    <scope>NUCLEOTIDE SEQUENCE [LARGE SCALE GENOMIC DNA]</scope>
    <source>
        <strain evidence="3 4">LMG 25716</strain>
    </source>
</reference>
<accession>A0ABX4PYT6</accession>
<feature type="compositionally biased region" description="Polar residues" evidence="1">
    <location>
        <begin position="1"/>
        <end position="13"/>
    </location>
</feature>
<evidence type="ECO:0000256" key="1">
    <source>
        <dbReference type="SAM" id="MobiDB-lite"/>
    </source>
</evidence>
<dbReference type="RefSeq" id="WP_100846125.1">
    <property type="nucleotide sequence ID" value="NZ_PHHE01000001.1"/>
</dbReference>
<dbReference type="Proteomes" id="UP000232455">
    <property type="component" value="Unassembled WGS sequence"/>
</dbReference>
<dbReference type="InterPro" id="IPR046864">
    <property type="entry name" value="VasX_N"/>
</dbReference>